<dbReference type="InterPro" id="IPR036291">
    <property type="entry name" value="NAD(P)-bd_dom_sf"/>
</dbReference>
<dbReference type="PANTHER" id="PTHR42901:SF1">
    <property type="entry name" value="ALCOHOL DEHYDROGENASE"/>
    <property type="match status" value="1"/>
</dbReference>
<dbReference type="CDD" id="cd05233">
    <property type="entry name" value="SDR_c"/>
    <property type="match status" value="1"/>
</dbReference>
<dbReference type="Pfam" id="PF00106">
    <property type="entry name" value="adh_short"/>
    <property type="match status" value="1"/>
</dbReference>
<keyword evidence="4" id="KW-1185">Reference proteome</keyword>
<protein>
    <recommendedName>
        <fullName evidence="5">Short-chain dehydrogenase/reductase SDR</fullName>
    </recommendedName>
</protein>
<evidence type="ECO:0000313" key="4">
    <source>
        <dbReference type="Proteomes" id="UP000774617"/>
    </source>
</evidence>
<evidence type="ECO:0000313" key="3">
    <source>
        <dbReference type="EMBL" id="KAH7045300.1"/>
    </source>
</evidence>
<comment type="caution">
    <text evidence="3">The sequence shown here is derived from an EMBL/GenBank/DDBJ whole genome shotgun (WGS) entry which is preliminary data.</text>
</comment>
<evidence type="ECO:0008006" key="5">
    <source>
        <dbReference type="Google" id="ProtNLM"/>
    </source>
</evidence>
<comment type="similarity">
    <text evidence="1">Belongs to the short-chain dehydrogenases/reductases (SDR) family.</text>
</comment>
<dbReference type="InterPro" id="IPR002347">
    <property type="entry name" value="SDR_fam"/>
</dbReference>
<dbReference type="Proteomes" id="UP000774617">
    <property type="component" value="Unassembled WGS sequence"/>
</dbReference>
<evidence type="ECO:0000256" key="2">
    <source>
        <dbReference type="ARBA" id="ARBA00023002"/>
    </source>
</evidence>
<reference evidence="3 4" key="1">
    <citation type="journal article" date="2021" name="Nat. Commun.">
        <title>Genetic determinants of endophytism in the Arabidopsis root mycobiome.</title>
        <authorList>
            <person name="Mesny F."/>
            <person name="Miyauchi S."/>
            <person name="Thiergart T."/>
            <person name="Pickel B."/>
            <person name="Atanasova L."/>
            <person name="Karlsson M."/>
            <person name="Huettel B."/>
            <person name="Barry K.W."/>
            <person name="Haridas S."/>
            <person name="Chen C."/>
            <person name="Bauer D."/>
            <person name="Andreopoulos W."/>
            <person name="Pangilinan J."/>
            <person name="LaButti K."/>
            <person name="Riley R."/>
            <person name="Lipzen A."/>
            <person name="Clum A."/>
            <person name="Drula E."/>
            <person name="Henrissat B."/>
            <person name="Kohler A."/>
            <person name="Grigoriev I.V."/>
            <person name="Martin F.M."/>
            <person name="Hacquard S."/>
        </authorList>
    </citation>
    <scope>NUCLEOTIDE SEQUENCE [LARGE SCALE GENOMIC DNA]</scope>
    <source>
        <strain evidence="3 4">MPI-SDFR-AT-0080</strain>
    </source>
</reference>
<sequence length="303" mass="32360">MDNLFIENMVKTTHKAEYPAISPLNPANSAADKTVFITGGGTGIGYAIARAFALAGASTLVLTGRRLDVLQASAERLRAEISSADILTHSLDIGNEESVEKVFAAVRQSLSSGKDIDILVLSAANPLMGIPALSHSLSQVRAVIDTNFAGNFNVLRAYLRQVNPADPACRSDKVILDVSSNAAHLLAPSTSLYAASKLSNTTFLRHVGAEYEGTGLRVHSFHPGVVLTDPAKALGMDEHTLPWDDMSLPAGFAVWLASPQAGFLHGRFVMSSWDVDELLAMKDDFQNDKNLGKIVLKVVPTHG</sequence>
<dbReference type="Gene3D" id="3.40.50.720">
    <property type="entry name" value="NAD(P)-binding Rossmann-like Domain"/>
    <property type="match status" value="1"/>
</dbReference>
<dbReference type="PRINTS" id="PR00081">
    <property type="entry name" value="GDHRDH"/>
</dbReference>
<organism evidence="3 4">
    <name type="scientific">Macrophomina phaseolina</name>
    <dbReference type="NCBI Taxonomy" id="35725"/>
    <lineage>
        <taxon>Eukaryota</taxon>
        <taxon>Fungi</taxon>
        <taxon>Dikarya</taxon>
        <taxon>Ascomycota</taxon>
        <taxon>Pezizomycotina</taxon>
        <taxon>Dothideomycetes</taxon>
        <taxon>Dothideomycetes incertae sedis</taxon>
        <taxon>Botryosphaeriales</taxon>
        <taxon>Botryosphaeriaceae</taxon>
        <taxon>Macrophomina</taxon>
    </lineage>
</organism>
<name>A0ABQ8G5H1_9PEZI</name>
<accession>A0ABQ8G5H1</accession>
<dbReference type="SUPFAM" id="SSF51735">
    <property type="entry name" value="NAD(P)-binding Rossmann-fold domains"/>
    <property type="match status" value="1"/>
</dbReference>
<dbReference type="EMBL" id="JAGTJR010000019">
    <property type="protein sequence ID" value="KAH7045300.1"/>
    <property type="molecule type" value="Genomic_DNA"/>
</dbReference>
<gene>
    <name evidence="3" type="ORF">B0J12DRAFT_742225</name>
</gene>
<dbReference type="PANTHER" id="PTHR42901">
    <property type="entry name" value="ALCOHOL DEHYDROGENASE"/>
    <property type="match status" value="1"/>
</dbReference>
<evidence type="ECO:0000256" key="1">
    <source>
        <dbReference type="ARBA" id="ARBA00006484"/>
    </source>
</evidence>
<proteinExistence type="inferred from homology"/>
<keyword evidence="2" id="KW-0560">Oxidoreductase</keyword>